<dbReference type="AlphaFoldDB" id="A0A853B331"/>
<evidence type="ECO:0000256" key="1">
    <source>
        <dbReference type="ARBA" id="ARBA00023015"/>
    </source>
</evidence>
<dbReference type="InterPro" id="IPR009057">
    <property type="entry name" value="Homeodomain-like_sf"/>
</dbReference>
<dbReference type="PRINTS" id="PR00455">
    <property type="entry name" value="HTHTETR"/>
</dbReference>
<dbReference type="GO" id="GO:0003700">
    <property type="term" value="F:DNA-binding transcription factor activity"/>
    <property type="evidence" value="ECO:0007669"/>
    <property type="project" value="TreeGrafter"/>
</dbReference>
<reference evidence="6 7" key="1">
    <citation type="submission" date="2020-07" db="EMBL/GenBank/DDBJ databases">
        <title>Sequencing the genomes of 1000 actinobacteria strains.</title>
        <authorList>
            <person name="Klenk H.-P."/>
        </authorList>
    </citation>
    <scope>NUCLEOTIDE SEQUENCE [LARGE SCALE GENOMIC DNA]</scope>
    <source>
        <strain evidence="6 7">DSM 104006</strain>
    </source>
</reference>
<dbReference type="PANTHER" id="PTHR30055:SF234">
    <property type="entry name" value="HTH-TYPE TRANSCRIPTIONAL REGULATOR BETI"/>
    <property type="match status" value="1"/>
</dbReference>
<protein>
    <submittedName>
        <fullName evidence="6">AcrR family transcriptional regulator</fullName>
    </submittedName>
</protein>
<dbReference type="Pfam" id="PF00440">
    <property type="entry name" value="TetR_N"/>
    <property type="match status" value="1"/>
</dbReference>
<keyword evidence="7" id="KW-1185">Reference proteome</keyword>
<keyword evidence="3" id="KW-0804">Transcription</keyword>
<name>A0A853B331_9PSEU</name>
<dbReference type="EMBL" id="JACCFK010000001">
    <property type="protein sequence ID" value="NYI89429.1"/>
    <property type="molecule type" value="Genomic_DNA"/>
</dbReference>
<proteinExistence type="predicted"/>
<dbReference type="PANTHER" id="PTHR30055">
    <property type="entry name" value="HTH-TYPE TRANSCRIPTIONAL REGULATOR RUTR"/>
    <property type="match status" value="1"/>
</dbReference>
<feature type="DNA-binding region" description="H-T-H motif" evidence="4">
    <location>
        <begin position="29"/>
        <end position="48"/>
    </location>
</feature>
<evidence type="ECO:0000313" key="6">
    <source>
        <dbReference type="EMBL" id="NYI89429.1"/>
    </source>
</evidence>
<evidence type="ECO:0000259" key="5">
    <source>
        <dbReference type="PROSITE" id="PS50977"/>
    </source>
</evidence>
<dbReference type="InterPro" id="IPR001647">
    <property type="entry name" value="HTH_TetR"/>
</dbReference>
<feature type="domain" description="HTH tetR-type" evidence="5">
    <location>
        <begin position="6"/>
        <end position="66"/>
    </location>
</feature>
<accession>A0A853B331</accession>
<dbReference type="PROSITE" id="PS50977">
    <property type="entry name" value="HTH_TETR_2"/>
    <property type="match status" value="1"/>
</dbReference>
<keyword evidence="1" id="KW-0805">Transcription regulation</keyword>
<comment type="caution">
    <text evidence="6">The sequence shown here is derived from an EMBL/GenBank/DDBJ whole genome shotgun (WGS) entry which is preliminary data.</text>
</comment>
<dbReference type="Proteomes" id="UP000549616">
    <property type="component" value="Unassembled WGS sequence"/>
</dbReference>
<dbReference type="RefSeq" id="WP_179773586.1">
    <property type="nucleotide sequence ID" value="NZ_JACCFK010000001.1"/>
</dbReference>
<dbReference type="Gene3D" id="1.10.357.10">
    <property type="entry name" value="Tetracycline Repressor, domain 2"/>
    <property type="match status" value="1"/>
</dbReference>
<dbReference type="InterPro" id="IPR050109">
    <property type="entry name" value="HTH-type_TetR-like_transc_reg"/>
</dbReference>
<dbReference type="PROSITE" id="PS01081">
    <property type="entry name" value="HTH_TETR_1"/>
    <property type="match status" value="1"/>
</dbReference>
<evidence type="ECO:0000313" key="7">
    <source>
        <dbReference type="Proteomes" id="UP000549616"/>
    </source>
</evidence>
<gene>
    <name evidence="6" type="ORF">HNR02_002752</name>
</gene>
<dbReference type="GO" id="GO:0000976">
    <property type="term" value="F:transcription cis-regulatory region binding"/>
    <property type="evidence" value="ECO:0007669"/>
    <property type="project" value="TreeGrafter"/>
</dbReference>
<organism evidence="6 7">
    <name type="scientific">Amycolatopsis endophytica</name>
    <dbReference type="NCBI Taxonomy" id="860233"/>
    <lineage>
        <taxon>Bacteria</taxon>
        <taxon>Bacillati</taxon>
        <taxon>Actinomycetota</taxon>
        <taxon>Actinomycetes</taxon>
        <taxon>Pseudonocardiales</taxon>
        <taxon>Pseudonocardiaceae</taxon>
        <taxon>Amycolatopsis</taxon>
    </lineage>
</organism>
<dbReference type="InterPro" id="IPR023772">
    <property type="entry name" value="DNA-bd_HTH_TetR-type_CS"/>
</dbReference>
<sequence>MAGRRTDTRERIQRVALDLFVEQGYEKTSLREIAEKLEVTKAALYYHFRTKEDIVHSLIEDIGSSLDEIVAWAGEQDRSVRTRQEVLRRLSALIQGRFGPVMRFMQENQPALKELHAGHVLAQRMKSLFTLLGPDDADPADQLRARLALVALMIGNNPQFLDENPAAGSSEVALQVALELASPRSGAGT</sequence>
<evidence type="ECO:0000256" key="3">
    <source>
        <dbReference type="ARBA" id="ARBA00023163"/>
    </source>
</evidence>
<evidence type="ECO:0000256" key="2">
    <source>
        <dbReference type="ARBA" id="ARBA00023125"/>
    </source>
</evidence>
<dbReference type="SUPFAM" id="SSF46689">
    <property type="entry name" value="Homeodomain-like"/>
    <property type="match status" value="1"/>
</dbReference>
<keyword evidence="2 4" id="KW-0238">DNA-binding</keyword>
<evidence type="ECO:0000256" key="4">
    <source>
        <dbReference type="PROSITE-ProRule" id="PRU00335"/>
    </source>
</evidence>